<evidence type="ECO:0000256" key="10">
    <source>
        <dbReference type="SAM" id="Coils"/>
    </source>
</evidence>
<comment type="similarity">
    <text evidence="2 9">Belongs to the membrane fusion protein (MFP) (TC 8.A.1) family.</text>
</comment>
<dbReference type="NCBIfam" id="TIGR01843">
    <property type="entry name" value="type_I_hlyD"/>
    <property type="match status" value="1"/>
</dbReference>
<keyword evidence="5 9" id="KW-0997">Cell inner membrane</keyword>
<keyword evidence="4 9" id="KW-1003">Cell membrane</keyword>
<evidence type="ECO:0000256" key="7">
    <source>
        <dbReference type="ARBA" id="ARBA00022989"/>
    </source>
</evidence>
<keyword evidence="8 9" id="KW-0472">Membrane</keyword>
<dbReference type="AlphaFoldDB" id="A0A1X7AEZ5"/>
<evidence type="ECO:0000313" key="13">
    <source>
        <dbReference type="Proteomes" id="UP000196573"/>
    </source>
</evidence>
<dbReference type="Gene3D" id="2.40.50.100">
    <property type="match status" value="1"/>
</dbReference>
<dbReference type="Pfam" id="PF26002">
    <property type="entry name" value="Beta-barrel_AprE"/>
    <property type="match status" value="1"/>
</dbReference>
<dbReference type="Proteomes" id="UP000196573">
    <property type="component" value="Unassembled WGS sequence"/>
</dbReference>
<dbReference type="SUPFAM" id="SSF111369">
    <property type="entry name" value="HlyD-like secretion proteins"/>
    <property type="match status" value="1"/>
</dbReference>
<accession>A0A1X7AEZ5</accession>
<feature type="coiled-coil region" evidence="10">
    <location>
        <begin position="172"/>
        <end position="206"/>
    </location>
</feature>
<organism evidence="12 13">
    <name type="scientific">Parendozoicomonas haliclonae</name>
    <dbReference type="NCBI Taxonomy" id="1960125"/>
    <lineage>
        <taxon>Bacteria</taxon>
        <taxon>Pseudomonadati</taxon>
        <taxon>Pseudomonadota</taxon>
        <taxon>Gammaproteobacteria</taxon>
        <taxon>Oceanospirillales</taxon>
        <taxon>Endozoicomonadaceae</taxon>
        <taxon>Parendozoicomonas</taxon>
    </lineage>
</organism>
<evidence type="ECO:0000256" key="5">
    <source>
        <dbReference type="ARBA" id="ARBA00022519"/>
    </source>
</evidence>
<evidence type="ECO:0000256" key="2">
    <source>
        <dbReference type="ARBA" id="ARBA00009477"/>
    </source>
</evidence>
<dbReference type="Gene3D" id="2.40.30.170">
    <property type="match status" value="1"/>
</dbReference>
<evidence type="ECO:0000256" key="3">
    <source>
        <dbReference type="ARBA" id="ARBA00022448"/>
    </source>
</evidence>
<feature type="domain" description="AprE-like beta-barrel" evidence="11">
    <location>
        <begin position="344"/>
        <end position="433"/>
    </location>
</feature>
<dbReference type="GO" id="GO:0005886">
    <property type="term" value="C:plasma membrane"/>
    <property type="evidence" value="ECO:0007669"/>
    <property type="project" value="UniProtKB-SubCell"/>
</dbReference>
<reference evidence="12 13" key="1">
    <citation type="submission" date="2017-03" db="EMBL/GenBank/DDBJ databases">
        <authorList>
            <person name="Afonso C.L."/>
            <person name="Miller P.J."/>
            <person name="Scott M.A."/>
            <person name="Spackman E."/>
            <person name="Goraichik I."/>
            <person name="Dimitrov K.M."/>
            <person name="Suarez D.L."/>
            <person name="Swayne D.E."/>
        </authorList>
    </citation>
    <scope>NUCLEOTIDE SEQUENCE [LARGE SCALE GENOMIC DNA]</scope>
    <source>
        <strain evidence="12">SB41UT1</strain>
    </source>
</reference>
<evidence type="ECO:0000259" key="11">
    <source>
        <dbReference type="Pfam" id="PF26002"/>
    </source>
</evidence>
<keyword evidence="7 9" id="KW-1133">Transmembrane helix</keyword>
<dbReference type="InterPro" id="IPR050739">
    <property type="entry name" value="MFP"/>
</dbReference>
<evidence type="ECO:0000256" key="4">
    <source>
        <dbReference type="ARBA" id="ARBA00022475"/>
    </source>
</evidence>
<dbReference type="EMBL" id="FWPT01000001">
    <property type="protein sequence ID" value="SMA35604.1"/>
    <property type="molecule type" value="Genomic_DNA"/>
</dbReference>
<dbReference type="PANTHER" id="PTHR30386">
    <property type="entry name" value="MEMBRANE FUSION SUBUNIT OF EMRAB-TOLC MULTIDRUG EFFLUX PUMP"/>
    <property type="match status" value="1"/>
</dbReference>
<dbReference type="InterPro" id="IPR010129">
    <property type="entry name" value="T1SS_HlyD"/>
</dbReference>
<dbReference type="PANTHER" id="PTHR30386:SF26">
    <property type="entry name" value="TRANSPORT PROTEIN COMB"/>
    <property type="match status" value="1"/>
</dbReference>
<proteinExistence type="inferred from homology"/>
<evidence type="ECO:0000256" key="8">
    <source>
        <dbReference type="ARBA" id="ARBA00023136"/>
    </source>
</evidence>
<evidence type="ECO:0000313" key="12">
    <source>
        <dbReference type="EMBL" id="SMA35604.1"/>
    </source>
</evidence>
<dbReference type="Gene3D" id="1.10.287.470">
    <property type="entry name" value="Helix hairpin bin"/>
    <property type="match status" value="1"/>
</dbReference>
<keyword evidence="13" id="KW-1185">Reference proteome</keyword>
<comment type="subcellular location">
    <subcellularLocation>
        <location evidence="1 9">Cell inner membrane</location>
        <topology evidence="1 9">Single-pass membrane protein</topology>
    </subcellularLocation>
</comment>
<dbReference type="GO" id="GO:0015031">
    <property type="term" value="P:protein transport"/>
    <property type="evidence" value="ECO:0007669"/>
    <property type="project" value="InterPro"/>
</dbReference>
<keyword evidence="3 9" id="KW-0813">Transport</keyword>
<feature type="transmembrane region" description="Helical" evidence="9">
    <location>
        <begin position="41"/>
        <end position="59"/>
    </location>
</feature>
<evidence type="ECO:0000256" key="6">
    <source>
        <dbReference type="ARBA" id="ARBA00022692"/>
    </source>
</evidence>
<name>A0A1X7AEZ5_9GAMM</name>
<sequence length="456" mass="51166">MNLKRLSALWKTQDDHLSGWEQYRATYELEQQRLPGTMLQYAGWGIVGFVVVMLLWAAFSEVDARVAVRGKLVSTRPPAVIQPIQDGLVRVWNVQAGDVVQKGDILLVLDSTVSAADLQSAQLELWDSQATARRLEAEIKQQEPERFADDEAFHRLAKQLFLSRQAAHQARLDTLDAEQVRLTAQLEQQQQQKQLLAQEVATLKGLDTLKGERLKQEQERYQKQGPRRVDYLQTHADYLRQQRALAQMTSAIQQSEANLADNQVRRNQYLSERQESLATAFHEASRQYAQAVAQLGKYQQARTIVELKAPFASVVIKSTERPEGSVVQKGETLLQLAAIDQPLRAEVQISPEDIALVDTSQSVLIKLDSLPFTRFGTLDGTLSWVSPDVVTLNDSQNRFGYTAHIAVSGELRSTPPAFRLLPGMTLEADIATGSRTILSYLAYPVHRALAEGFREP</sequence>
<dbReference type="InterPro" id="IPR058982">
    <property type="entry name" value="Beta-barrel_AprE"/>
</dbReference>
<dbReference type="RefSeq" id="WP_165767126.1">
    <property type="nucleotide sequence ID" value="NZ_CBCSCN010000004.1"/>
</dbReference>
<gene>
    <name evidence="12" type="primary">hlyD</name>
    <name evidence="12" type="ORF">EHSB41UT_00549</name>
</gene>
<keyword evidence="10" id="KW-0175">Coiled coil</keyword>
<keyword evidence="6 9" id="KW-0812">Transmembrane</keyword>
<dbReference type="PRINTS" id="PR01490">
    <property type="entry name" value="RTXTOXIND"/>
</dbReference>
<evidence type="ECO:0000256" key="9">
    <source>
        <dbReference type="RuleBase" id="RU365093"/>
    </source>
</evidence>
<evidence type="ECO:0000256" key="1">
    <source>
        <dbReference type="ARBA" id="ARBA00004377"/>
    </source>
</evidence>
<protein>
    <recommendedName>
        <fullName evidence="9">Membrane fusion protein (MFP) family protein</fullName>
    </recommendedName>
</protein>